<feature type="chain" id="PRO_5029787080" description="Secreted protein" evidence="1">
    <location>
        <begin position="22"/>
        <end position="255"/>
    </location>
</feature>
<dbReference type="EnsemblMetazoa" id="CLYHEMT003104.2">
    <property type="protein sequence ID" value="CLYHEMP003104.2"/>
    <property type="gene ID" value="CLYHEMG003104"/>
</dbReference>
<keyword evidence="1" id="KW-0732">Signal</keyword>
<keyword evidence="3" id="KW-1185">Reference proteome</keyword>
<dbReference type="RefSeq" id="XP_066926978.1">
    <property type="nucleotide sequence ID" value="XM_067070877.1"/>
</dbReference>
<evidence type="ECO:0000313" key="3">
    <source>
        <dbReference type="Proteomes" id="UP000594262"/>
    </source>
</evidence>
<evidence type="ECO:0000313" key="2">
    <source>
        <dbReference type="EnsemblMetazoa" id="CLYHEMP003104.2"/>
    </source>
</evidence>
<name>A0A7M5UV50_9CNID</name>
<feature type="signal peptide" evidence="1">
    <location>
        <begin position="1"/>
        <end position="21"/>
    </location>
</feature>
<accession>A0A7M5UV50</accession>
<proteinExistence type="predicted"/>
<dbReference type="AlphaFoldDB" id="A0A7M5UV50"/>
<reference evidence="2" key="1">
    <citation type="submission" date="2021-01" db="UniProtKB">
        <authorList>
            <consortium name="EnsemblMetazoa"/>
        </authorList>
    </citation>
    <scope>IDENTIFICATION</scope>
</reference>
<dbReference type="GeneID" id="136814354"/>
<evidence type="ECO:0000256" key="1">
    <source>
        <dbReference type="SAM" id="SignalP"/>
    </source>
</evidence>
<sequence length="255" mass="29768">MMKLKMKLSVILLLLVVQAAALPVRQTRSNDDGFNRKECGDDDKYHMKRMREFEPKLNTVRKSIGKVALDAAIEGQSRLCNQSALWKVELPVFRAGRSTAESAIQLKIYSVILKTYQDSAIETYRLSKQNSQTQEATTIDEYYGAMWNKLNIDNLKERIDVRLIIQYLDETFLKITSYCGLHRDEVNDDKIKEATSKIVKDIEHGFKRQQNKCKHMKNHLVPILRRQAEDLQLLWDNLIAEVRNRIDLHDREHHS</sequence>
<dbReference type="Proteomes" id="UP000594262">
    <property type="component" value="Unplaced"/>
</dbReference>
<organism evidence="2 3">
    <name type="scientific">Clytia hemisphaerica</name>
    <dbReference type="NCBI Taxonomy" id="252671"/>
    <lineage>
        <taxon>Eukaryota</taxon>
        <taxon>Metazoa</taxon>
        <taxon>Cnidaria</taxon>
        <taxon>Hydrozoa</taxon>
        <taxon>Hydroidolina</taxon>
        <taxon>Leptothecata</taxon>
        <taxon>Obeliida</taxon>
        <taxon>Clytiidae</taxon>
        <taxon>Clytia</taxon>
    </lineage>
</organism>
<evidence type="ECO:0008006" key="4">
    <source>
        <dbReference type="Google" id="ProtNLM"/>
    </source>
</evidence>
<protein>
    <recommendedName>
        <fullName evidence="4">Secreted protein</fullName>
    </recommendedName>
</protein>